<dbReference type="KEGG" id="ege:EM595_p0501"/>
<dbReference type="EMBL" id="LN907828">
    <property type="protein sequence ID" value="CUU26197.1"/>
    <property type="molecule type" value="Genomic_DNA"/>
</dbReference>
<proteinExistence type="predicted"/>
<dbReference type="PATRIC" id="fig|1619313.3.peg.4130"/>
<sequence>MRIEQGTSSVVDFAVRTTAGSVGVDEITGKSVAASSSVMLSAEALSRLQQETHDSGSPTTSEAKQGTLATQVNRLALLQPQALPDLGSPLYNDPYTADDATALNSLLFMTDGNSQKTLDDFSTAMHQVLRDGVVGLNRYDSSDTAEAMSLSLTEAKLYKLVEKYIPADRQQQASGYVDALIGSKIAFREAVHLQLAQGTLETAQQHGTAAYIADAQRYLDELHQGNARPQKELNIMRDATQHADNMDNAFQTFTTVINATPHADQAQESIKAALAQLEVYRNQWQAFTQSLS</sequence>
<name>A0A0U5LAR6_9GAMM</name>
<keyword evidence="2" id="KW-1185">Reference proteome</keyword>
<protein>
    <submittedName>
        <fullName evidence="1">Uncharacterized protein</fullName>
    </submittedName>
</protein>
<dbReference type="AlphaFoldDB" id="A0A0U5LAR6"/>
<geneLocation type="plasmid" evidence="2">
    <name>pEM01</name>
</geneLocation>
<dbReference type="Proteomes" id="UP000059419">
    <property type="component" value="Plasmid pEM01"/>
</dbReference>
<organism evidence="1 2">
    <name type="scientific">Duffyella gerundensis</name>
    <dbReference type="NCBI Taxonomy" id="1619313"/>
    <lineage>
        <taxon>Bacteria</taxon>
        <taxon>Pseudomonadati</taxon>
        <taxon>Pseudomonadota</taxon>
        <taxon>Gammaproteobacteria</taxon>
        <taxon>Enterobacterales</taxon>
        <taxon>Erwiniaceae</taxon>
        <taxon>Duffyella</taxon>
    </lineage>
</organism>
<reference evidence="2" key="1">
    <citation type="submission" date="2015-11" db="EMBL/GenBank/DDBJ databases">
        <authorList>
            <person name="Blom J."/>
        </authorList>
    </citation>
    <scope>NUCLEOTIDE SEQUENCE [LARGE SCALE GENOMIC DNA]</scope>
    <source>
        <plasmid evidence="2">pEM01</plasmid>
    </source>
</reference>
<gene>
    <name evidence="1" type="ORF">EM595_p0501</name>
</gene>
<evidence type="ECO:0000313" key="2">
    <source>
        <dbReference type="Proteomes" id="UP000059419"/>
    </source>
</evidence>
<accession>A0A0U5LAR6</accession>
<evidence type="ECO:0000313" key="1">
    <source>
        <dbReference type="EMBL" id="CUU26197.1"/>
    </source>
</evidence>
<dbReference type="OrthoDB" id="6556231at2"/>
<dbReference type="RefSeq" id="WP_067436831.1">
    <property type="nucleotide sequence ID" value="NZ_LN907828.1"/>
</dbReference>